<organism evidence="2 3">
    <name type="scientific">Marivirga lumbricoides</name>
    <dbReference type="NCBI Taxonomy" id="1046115"/>
    <lineage>
        <taxon>Bacteria</taxon>
        <taxon>Pseudomonadati</taxon>
        <taxon>Bacteroidota</taxon>
        <taxon>Cytophagia</taxon>
        <taxon>Cytophagales</taxon>
        <taxon>Marivirgaceae</taxon>
        <taxon>Marivirga</taxon>
    </lineage>
</organism>
<dbReference type="Proteomes" id="UP000240608">
    <property type="component" value="Unassembled WGS sequence"/>
</dbReference>
<evidence type="ECO:0000313" key="3">
    <source>
        <dbReference type="Proteomes" id="UP000240608"/>
    </source>
</evidence>
<dbReference type="InterPro" id="IPR028994">
    <property type="entry name" value="Integrin_alpha_N"/>
</dbReference>
<protein>
    <recommendedName>
        <fullName evidence="4">RNA-binding protein</fullName>
    </recommendedName>
</protein>
<dbReference type="Pfam" id="PF13517">
    <property type="entry name" value="FG-GAP_3"/>
    <property type="match status" value="1"/>
</dbReference>
<keyword evidence="1" id="KW-0732">Signal</keyword>
<sequence length="74" mass="7598">MGAMAYADVDGINGLDVLITGTNNKNELISKLYINDGTGNYTEKIGTPFVGVTESSVAFADVDGNGSPDVLISG</sequence>
<dbReference type="SUPFAM" id="SSF69318">
    <property type="entry name" value="Integrin alpha N-terminal domain"/>
    <property type="match status" value="1"/>
</dbReference>
<evidence type="ECO:0008006" key="4">
    <source>
        <dbReference type="Google" id="ProtNLM"/>
    </source>
</evidence>
<dbReference type="AlphaFoldDB" id="A0A2T4D9N8"/>
<name>A0A2T4D9N8_9BACT</name>
<gene>
    <name evidence="2" type="ORF">C9994_17350</name>
</gene>
<proteinExistence type="predicted"/>
<feature type="non-terminal residue" evidence="2">
    <location>
        <position position="74"/>
    </location>
</feature>
<evidence type="ECO:0000313" key="2">
    <source>
        <dbReference type="EMBL" id="PTB90500.1"/>
    </source>
</evidence>
<comment type="caution">
    <text evidence="2">The sequence shown here is derived from an EMBL/GenBank/DDBJ whole genome shotgun (WGS) entry which is preliminary data.</text>
</comment>
<evidence type="ECO:0000256" key="1">
    <source>
        <dbReference type="ARBA" id="ARBA00022729"/>
    </source>
</evidence>
<accession>A0A2T4D9N8</accession>
<dbReference type="InterPro" id="IPR013517">
    <property type="entry name" value="FG-GAP"/>
</dbReference>
<reference evidence="2 3" key="1">
    <citation type="submission" date="2018-03" db="EMBL/GenBank/DDBJ databases">
        <title>Cross-interface Injection: A General Nanoliter Liquid Handling Method Applied to Single Cells Genome Amplification Automated Nanoliter Liquid Handling Applied to Single Cell Multiple Displacement Amplification.</title>
        <authorList>
            <person name="Yun J."/>
            <person name="Xu P."/>
            <person name="Xu J."/>
            <person name="Dai X."/>
            <person name="Wang Y."/>
            <person name="Zheng X."/>
            <person name="Cao C."/>
            <person name="Yi Q."/>
            <person name="Zhu Y."/>
            <person name="Wang L."/>
            <person name="Dong Z."/>
            <person name="Huang Y."/>
            <person name="Huang L."/>
            <person name="Du W."/>
        </authorList>
    </citation>
    <scope>NUCLEOTIDE SEQUENCE [LARGE SCALE GENOMIC DNA]</scope>
    <source>
        <strain evidence="2 3">Z-D1-2</strain>
    </source>
</reference>
<dbReference type="EMBL" id="PYVU01000665">
    <property type="protein sequence ID" value="PTB90500.1"/>
    <property type="molecule type" value="Genomic_DNA"/>
</dbReference>